<name>A0A0A8ZES2_ARUDO</name>
<dbReference type="EMBL" id="GBRH01259991">
    <property type="protein sequence ID" value="JAD37904.1"/>
    <property type="molecule type" value="Transcribed_RNA"/>
</dbReference>
<organism evidence="1">
    <name type="scientific">Arundo donax</name>
    <name type="common">Giant reed</name>
    <name type="synonym">Donax arundinaceus</name>
    <dbReference type="NCBI Taxonomy" id="35708"/>
    <lineage>
        <taxon>Eukaryota</taxon>
        <taxon>Viridiplantae</taxon>
        <taxon>Streptophyta</taxon>
        <taxon>Embryophyta</taxon>
        <taxon>Tracheophyta</taxon>
        <taxon>Spermatophyta</taxon>
        <taxon>Magnoliopsida</taxon>
        <taxon>Liliopsida</taxon>
        <taxon>Poales</taxon>
        <taxon>Poaceae</taxon>
        <taxon>PACMAD clade</taxon>
        <taxon>Arundinoideae</taxon>
        <taxon>Arundineae</taxon>
        <taxon>Arundo</taxon>
    </lineage>
</organism>
<proteinExistence type="predicted"/>
<reference evidence="1" key="2">
    <citation type="journal article" date="2015" name="Data Brief">
        <title>Shoot transcriptome of the giant reed, Arundo donax.</title>
        <authorList>
            <person name="Barrero R.A."/>
            <person name="Guerrero F.D."/>
            <person name="Moolhuijzen P."/>
            <person name="Goolsby J.A."/>
            <person name="Tidwell J."/>
            <person name="Bellgard S.E."/>
            <person name="Bellgard M.I."/>
        </authorList>
    </citation>
    <scope>NUCLEOTIDE SEQUENCE</scope>
    <source>
        <tissue evidence="1">Shoot tissue taken approximately 20 cm above the soil surface</tissue>
    </source>
</reference>
<sequence>MLACLSSPFSNDPLSMGGIHPLIYCQKKKPL</sequence>
<dbReference type="AlphaFoldDB" id="A0A0A8ZES2"/>
<accession>A0A0A8ZES2</accession>
<reference evidence="1" key="1">
    <citation type="submission" date="2014-09" db="EMBL/GenBank/DDBJ databases">
        <authorList>
            <person name="Magalhaes I.L.F."/>
            <person name="Oliveira U."/>
            <person name="Santos F.R."/>
            <person name="Vidigal T.H.D.A."/>
            <person name="Brescovit A.D."/>
            <person name="Santos A.J."/>
        </authorList>
    </citation>
    <scope>NUCLEOTIDE SEQUENCE</scope>
    <source>
        <tissue evidence="1">Shoot tissue taken approximately 20 cm above the soil surface</tissue>
    </source>
</reference>
<protein>
    <submittedName>
        <fullName evidence="1">Uncharacterized protein</fullName>
    </submittedName>
</protein>
<evidence type="ECO:0000313" key="1">
    <source>
        <dbReference type="EMBL" id="JAD37904.1"/>
    </source>
</evidence>